<dbReference type="STRING" id="1299341.SAMN05444005_10296"/>
<dbReference type="SUPFAM" id="SSF52172">
    <property type="entry name" value="CheY-like"/>
    <property type="match status" value="1"/>
</dbReference>
<keyword evidence="5" id="KW-1185">Reference proteome</keyword>
<dbReference type="GO" id="GO:0003677">
    <property type="term" value="F:DNA binding"/>
    <property type="evidence" value="ECO:0007669"/>
    <property type="project" value="InterPro"/>
</dbReference>
<sequence length="260" mass="30160">MCNFINTDRNMKAIIIDDENKSRKVIQTYLIENCKDFDCILEAEDLESGVALIKSEAPDVVFLDIEMPKYSGLQILEFLQPEEVNFQLIFITAYNEYAIQAFKLSAVDYLLKPLDKQEFIQAVAKAKQAIESKEVSTQIEDLKRVFQQLALNKIALEIPKGILFTSHDDILYFEADGMYTTVYLKGKEPQLICKPLKHFAQQLETKSVFYKPHRSYLINLKYLKELSKKDGFYLVMENNKSIPLAKEKKDEFLILINDIF</sequence>
<dbReference type="EMBL" id="FOEI01000002">
    <property type="protein sequence ID" value="SEP74822.1"/>
    <property type="molecule type" value="Genomic_DNA"/>
</dbReference>
<dbReference type="Proteomes" id="UP000198648">
    <property type="component" value="Unassembled WGS sequence"/>
</dbReference>
<evidence type="ECO:0000259" key="2">
    <source>
        <dbReference type="PROSITE" id="PS50110"/>
    </source>
</evidence>
<dbReference type="InterPro" id="IPR007492">
    <property type="entry name" value="LytTR_DNA-bd_dom"/>
</dbReference>
<dbReference type="InterPro" id="IPR011006">
    <property type="entry name" value="CheY-like_superfamily"/>
</dbReference>
<dbReference type="Pfam" id="PF00072">
    <property type="entry name" value="Response_reg"/>
    <property type="match status" value="1"/>
</dbReference>
<dbReference type="InterPro" id="IPR046947">
    <property type="entry name" value="LytR-like"/>
</dbReference>
<dbReference type="Gene3D" id="3.40.50.2300">
    <property type="match status" value="1"/>
</dbReference>
<evidence type="ECO:0000259" key="3">
    <source>
        <dbReference type="PROSITE" id="PS50930"/>
    </source>
</evidence>
<accession>A0A1H9ADH8</accession>
<feature type="domain" description="HTH LytTR-type" evidence="3">
    <location>
        <begin position="154"/>
        <end position="258"/>
    </location>
</feature>
<reference evidence="4 5" key="1">
    <citation type="submission" date="2016-10" db="EMBL/GenBank/DDBJ databases">
        <authorList>
            <person name="de Groot N.N."/>
        </authorList>
    </citation>
    <scope>NUCLEOTIDE SEQUENCE [LARGE SCALE GENOMIC DNA]</scope>
    <source>
        <strain evidence="4 5">DSM 27078</strain>
    </source>
</reference>
<dbReference type="GO" id="GO:0000156">
    <property type="term" value="F:phosphorelay response regulator activity"/>
    <property type="evidence" value="ECO:0007669"/>
    <property type="project" value="InterPro"/>
</dbReference>
<dbReference type="AlphaFoldDB" id="A0A1H9ADH8"/>
<keyword evidence="1" id="KW-0597">Phosphoprotein</keyword>
<dbReference type="Gene3D" id="2.40.50.1020">
    <property type="entry name" value="LytTr DNA-binding domain"/>
    <property type="match status" value="1"/>
</dbReference>
<feature type="domain" description="Response regulatory" evidence="2">
    <location>
        <begin position="12"/>
        <end position="127"/>
    </location>
</feature>
<gene>
    <name evidence="4" type="ORF">SAMN05444005_10296</name>
</gene>
<feature type="modified residue" description="4-aspartylphosphate" evidence="1">
    <location>
        <position position="64"/>
    </location>
</feature>
<evidence type="ECO:0000313" key="5">
    <source>
        <dbReference type="Proteomes" id="UP000198648"/>
    </source>
</evidence>
<dbReference type="PANTHER" id="PTHR37299">
    <property type="entry name" value="TRANSCRIPTIONAL REGULATOR-RELATED"/>
    <property type="match status" value="1"/>
</dbReference>
<dbReference type="SMART" id="SM00850">
    <property type="entry name" value="LytTR"/>
    <property type="match status" value="1"/>
</dbReference>
<protein>
    <submittedName>
        <fullName evidence="4">Two component transcriptional regulator, LytTR family</fullName>
    </submittedName>
</protein>
<dbReference type="PROSITE" id="PS50930">
    <property type="entry name" value="HTH_LYTTR"/>
    <property type="match status" value="1"/>
</dbReference>
<dbReference type="PANTHER" id="PTHR37299:SF1">
    <property type="entry name" value="STAGE 0 SPORULATION PROTEIN A HOMOLOG"/>
    <property type="match status" value="1"/>
</dbReference>
<dbReference type="Pfam" id="PF04397">
    <property type="entry name" value="LytTR"/>
    <property type="match status" value="1"/>
</dbReference>
<evidence type="ECO:0000313" key="4">
    <source>
        <dbReference type="EMBL" id="SEP74822.1"/>
    </source>
</evidence>
<dbReference type="SMART" id="SM00448">
    <property type="entry name" value="REC"/>
    <property type="match status" value="1"/>
</dbReference>
<dbReference type="PROSITE" id="PS50110">
    <property type="entry name" value="RESPONSE_REGULATORY"/>
    <property type="match status" value="1"/>
</dbReference>
<name>A0A1H9ADH8_9FLAO</name>
<dbReference type="InterPro" id="IPR001789">
    <property type="entry name" value="Sig_transdc_resp-reg_receiver"/>
</dbReference>
<proteinExistence type="predicted"/>
<evidence type="ECO:0000256" key="1">
    <source>
        <dbReference type="PROSITE-ProRule" id="PRU00169"/>
    </source>
</evidence>
<organism evidence="4 5">
    <name type="scientific">Flavobacterium urocaniciphilum</name>
    <dbReference type="NCBI Taxonomy" id="1299341"/>
    <lineage>
        <taxon>Bacteria</taxon>
        <taxon>Pseudomonadati</taxon>
        <taxon>Bacteroidota</taxon>
        <taxon>Flavobacteriia</taxon>
        <taxon>Flavobacteriales</taxon>
        <taxon>Flavobacteriaceae</taxon>
        <taxon>Flavobacterium</taxon>
    </lineage>
</organism>